<protein>
    <submittedName>
        <fullName evidence="1">Unannotated protein</fullName>
    </submittedName>
</protein>
<dbReference type="SUPFAM" id="SSF55298">
    <property type="entry name" value="YjgF-like"/>
    <property type="match status" value="1"/>
</dbReference>
<organism evidence="1">
    <name type="scientific">freshwater metagenome</name>
    <dbReference type="NCBI Taxonomy" id="449393"/>
    <lineage>
        <taxon>unclassified sequences</taxon>
        <taxon>metagenomes</taxon>
        <taxon>ecological metagenomes</taxon>
    </lineage>
</organism>
<dbReference type="GO" id="GO:0019239">
    <property type="term" value="F:deaminase activity"/>
    <property type="evidence" value="ECO:0007669"/>
    <property type="project" value="TreeGrafter"/>
</dbReference>
<dbReference type="Gene3D" id="3.30.1330.40">
    <property type="entry name" value="RutC-like"/>
    <property type="match status" value="1"/>
</dbReference>
<dbReference type="PANTHER" id="PTHR11803">
    <property type="entry name" value="2-IMINOBUTANOATE/2-IMINOPROPANOATE DEAMINASE RIDA"/>
    <property type="match status" value="1"/>
</dbReference>
<dbReference type="EMBL" id="CAEZSV010000039">
    <property type="protein sequence ID" value="CAB4549288.1"/>
    <property type="molecule type" value="Genomic_DNA"/>
</dbReference>
<accession>A0A6J6CHE4</accession>
<name>A0A6J6CHE4_9ZZZZ</name>
<dbReference type="CDD" id="cd00448">
    <property type="entry name" value="YjgF_YER057c_UK114_family"/>
    <property type="match status" value="1"/>
</dbReference>
<gene>
    <name evidence="1" type="ORF">UFOPK1506_00334</name>
</gene>
<dbReference type="Pfam" id="PF01042">
    <property type="entry name" value="Ribonuc_L-PSP"/>
    <property type="match status" value="1"/>
</dbReference>
<dbReference type="InterPro" id="IPR006175">
    <property type="entry name" value="YjgF/YER057c/UK114"/>
</dbReference>
<dbReference type="PANTHER" id="PTHR11803:SF39">
    <property type="entry name" value="2-IMINOBUTANOATE_2-IMINOPROPANOATE DEAMINASE"/>
    <property type="match status" value="1"/>
</dbReference>
<evidence type="ECO:0000313" key="1">
    <source>
        <dbReference type="EMBL" id="CAB4549288.1"/>
    </source>
</evidence>
<proteinExistence type="predicted"/>
<dbReference type="GO" id="GO:0005829">
    <property type="term" value="C:cytosol"/>
    <property type="evidence" value="ECO:0007669"/>
    <property type="project" value="TreeGrafter"/>
</dbReference>
<dbReference type="AlphaFoldDB" id="A0A6J6CHE4"/>
<dbReference type="InterPro" id="IPR035959">
    <property type="entry name" value="RutC-like_sf"/>
</dbReference>
<reference evidence="1" key="1">
    <citation type="submission" date="2020-05" db="EMBL/GenBank/DDBJ databases">
        <authorList>
            <person name="Chiriac C."/>
            <person name="Salcher M."/>
            <person name="Ghai R."/>
            <person name="Kavagutti S V."/>
        </authorList>
    </citation>
    <scope>NUCLEOTIDE SEQUENCE</scope>
</reference>
<sequence>MAKPVIEHFFSDGAPNPGGAYSHGVVANGFLYTCGMGPADPVTNRVEVEGIEDQTRQVLKNLQAILAEKGATLDQVVKVTTHLQHVNRDFAAYNKVYQEFFTAPFPVRTTVGSDLANILVEIDFVVAL</sequence>